<feature type="compositionally biased region" description="Basic and acidic residues" evidence="5">
    <location>
        <begin position="361"/>
        <end position="370"/>
    </location>
</feature>
<feature type="compositionally biased region" description="Acidic residues" evidence="5">
    <location>
        <begin position="318"/>
        <end position="357"/>
    </location>
</feature>
<gene>
    <name evidence="7" type="ORF">W97_06865</name>
</gene>
<dbReference type="GO" id="GO:0000712">
    <property type="term" value="P:resolution of meiotic recombination intermediates"/>
    <property type="evidence" value="ECO:0007669"/>
    <property type="project" value="TreeGrafter"/>
</dbReference>
<dbReference type="InterPro" id="IPR009072">
    <property type="entry name" value="Histone-fold"/>
</dbReference>
<evidence type="ECO:0000256" key="3">
    <source>
        <dbReference type="ARBA" id="ARBA00022454"/>
    </source>
</evidence>
<dbReference type="Gene3D" id="1.10.20.10">
    <property type="entry name" value="Histone, subunit A"/>
    <property type="match status" value="1"/>
</dbReference>
<feature type="region of interest" description="Disordered" evidence="5">
    <location>
        <begin position="312"/>
        <end position="394"/>
    </location>
</feature>
<dbReference type="CDD" id="cd22920">
    <property type="entry name" value="HFD_CENP-T"/>
    <property type="match status" value="1"/>
</dbReference>
<name>R7Z0N6_CONA1</name>
<feature type="region of interest" description="Disordered" evidence="5">
    <location>
        <begin position="145"/>
        <end position="169"/>
    </location>
</feature>
<keyword evidence="8" id="KW-1185">Reference proteome</keyword>
<sequence length="529" mass="59064">MTEPRPKRPRTTPRNSAANELELEETPFSTLRKLAAVAPKHTTPQTRRTPTAGPLSTGRHTNKTPQIGPRQTARRGPPTTPHALKALEARRNAALTPGRDRRRSGRVQRATPRDVLRNLSRLLARNTATIEPSPQLHGIQHVRSGMLDEEDEEEEDHPPAPRLSMPFNDLSDDDSFHVKPPRLSLALNDEDTTTRSLEANRRATVDTIPRLSLGSTRLSERFADLNELGIDAASILDEAGNVTVDDETARDLLEQAGFDVDVLLEEDTRDGQAFAEALRRGGRQSDLGVGAEAGQEVEDDTFRFVVPDRARSVREQREAEEEEDARAEEEVDEEQIVPADELDDAEAEDELDEEAANAEDAQERTLREDSVTAAERPQADPLKPTAKTAKRKRKELKLSKHGIEYPSLPPTVVKRLATTFLRSAGNGNAKINKETLDAIVQTSDWFFEQIGEDLESYADHAGRRTIDEGDVVTLMKRQRLLNANTTPFSLAQKFLPRELLQEIRMPTPAKSKKAKKRRMETIDEEESVG</sequence>
<dbReference type="AlphaFoldDB" id="R7Z0N6"/>
<evidence type="ECO:0000256" key="4">
    <source>
        <dbReference type="ARBA" id="ARBA00023242"/>
    </source>
</evidence>
<dbReference type="Proteomes" id="UP000016924">
    <property type="component" value="Unassembled WGS sequence"/>
</dbReference>
<dbReference type="PANTHER" id="PTHR22980:SF5">
    <property type="entry name" value="CENP-T_HISTONE H4 HISTONE FOLD DOMAIN-CONTAINING PROTEIN"/>
    <property type="match status" value="1"/>
</dbReference>
<feature type="region of interest" description="Disordered" evidence="5">
    <location>
        <begin position="1"/>
        <end position="113"/>
    </location>
</feature>
<dbReference type="OrthoDB" id="10071681at2759"/>
<evidence type="ECO:0000256" key="1">
    <source>
        <dbReference type="ARBA" id="ARBA00004123"/>
    </source>
</evidence>
<feature type="region of interest" description="Disordered" evidence="5">
    <location>
        <begin position="505"/>
        <end position="529"/>
    </location>
</feature>
<reference evidence="8" key="1">
    <citation type="submission" date="2012-06" db="EMBL/GenBank/DDBJ databases">
        <title>The genome sequence of Coniosporium apollinis CBS 100218.</title>
        <authorList>
            <consortium name="The Broad Institute Genome Sequencing Platform"/>
            <person name="Cuomo C."/>
            <person name="Gorbushina A."/>
            <person name="Noack S."/>
            <person name="Walker B."/>
            <person name="Young S.K."/>
            <person name="Zeng Q."/>
            <person name="Gargeya S."/>
            <person name="Fitzgerald M."/>
            <person name="Haas B."/>
            <person name="Abouelleil A."/>
            <person name="Alvarado L."/>
            <person name="Arachchi H.M."/>
            <person name="Berlin A.M."/>
            <person name="Chapman S.B."/>
            <person name="Goldberg J."/>
            <person name="Griggs A."/>
            <person name="Gujja S."/>
            <person name="Hansen M."/>
            <person name="Howarth C."/>
            <person name="Imamovic A."/>
            <person name="Larimer J."/>
            <person name="McCowan C."/>
            <person name="Montmayeur A."/>
            <person name="Murphy C."/>
            <person name="Neiman D."/>
            <person name="Pearson M."/>
            <person name="Priest M."/>
            <person name="Roberts A."/>
            <person name="Saif S."/>
            <person name="Shea T."/>
            <person name="Sisk P."/>
            <person name="Sykes S."/>
            <person name="Wortman J."/>
            <person name="Nusbaum C."/>
            <person name="Birren B."/>
        </authorList>
    </citation>
    <scope>NUCLEOTIDE SEQUENCE [LARGE SCALE GENOMIC DNA]</scope>
    <source>
        <strain evidence="8">CBS 100218</strain>
    </source>
</reference>
<dbReference type="GO" id="GO:0046982">
    <property type="term" value="F:protein heterodimerization activity"/>
    <property type="evidence" value="ECO:0007669"/>
    <property type="project" value="InterPro"/>
</dbReference>
<dbReference type="HOGENOM" id="CLU_024001_1_0_1"/>
<dbReference type="OMA" id="GRMQRET"/>
<dbReference type="GO" id="GO:0071821">
    <property type="term" value="C:FANCM-MHF complex"/>
    <property type="evidence" value="ECO:0007669"/>
    <property type="project" value="TreeGrafter"/>
</dbReference>
<dbReference type="Pfam" id="PF15511">
    <property type="entry name" value="CENP-T_C"/>
    <property type="match status" value="1"/>
</dbReference>
<feature type="compositionally biased region" description="Acidic residues" evidence="5">
    <location>
        <begin position="147"/>
        <end position="156"/>
    </location>
</feature>
<dbReference type="GeneID" id="19904176"/>
<organism evidence="7 8">
    <name type="scientific">Coniosporium apollinis (strain CBS 100218)</name>
    <name type="common">Rock-inhabiting black yeast</name>
    <dbReference type="NCBI Taxonomy" id="1168221"/>
    <lineage>
        <taxon>Eukaryota</taxon>
        <taxon>Fungi</taxon>
        <taxon>Dikarya</taxon>
        <taxon>Ascomycota</taxon>
        <taxon>Pezizomycotina</taxon>
        <taxon>Dothideomycetes</taxon>
        <taxon>Dothideomycetes incertae sedis</taxon>
        <taxon>Coniosporium</taxon>
    </lineage>
</organism>
<accession>R7Z0N6</accession>
<dbReference type="EMBL" id="JH767589">
    <property type="protein sequence ID" value="EON67722.1"/>
    <property type="molecule type" value="Genomic_DNA"/>
</dbReference>
<evidence type="ECO:0000313" key="8">
    <source>
        <dbReference type="Proteomes" id="UP000016924"/>
    </source>
</evidence>
<dbReference type="GO" id="GO:0005694">
    <property type="term" value="C:chromosome"/>
    <property type="evidence" value="ECO:0007669"/>
    <property type="project" value="UniProtKB-SubCell"/>
</dbReference>
<evidence type="ECO:0000313" key="7">
    <source>
        <dbReference type="EMBL" id="EON67722.1"/>
    </source>
</evidence>
<proteinExistence type="predicted"/>
<dbReference type="STRING" id="1168221.R7Z0N6"/>
<evidence type="ECO:0000256" key="2">
    <source>
        <dbReference type="ARBA" id="ARBA00004286"/>
    </source>
</evidence>
<dbReference type="SUPFAM" id="SSF47113">
    <property type="entry name" value="Histone-fold"/>
    <property type="match status" value="1"/>
</dbReference>
<dbReference type="GO" id="GO:0031297">
    <property type="term" value="P:replication fork processing"/>
    <property type="evidence" value="ECO:0007669"/>
    <property type="project" value="TreeGrafter"/>
</dbReference>
<evidence type="ECO:0000259" key="6">
    <source>
        <dbReference type="Pfam" id="PF15511"/>
    </source>
</evidence>
<dbReference type="GO" id="GO:0003682">
    <property type="term" value="F:chromatin binding"/>
    <property type="evidence" value="ECO:0007669"/>
    <property type="project" value="TreeGrafter"/>
</dbReference>
<evidence type="ECO:0000256" key="5">
    <source>
        <dbReference type="SAM" id="MobiDB-lite"/>
    </source>
</evidence>
<feature type="domain" description="CENP-T/Histone H4 histone fold" evidence="6">
    <location>
        <begin position="401"/>
        <end position="507"/>
    </location>
</feature>
<dbReference type="eggNOG" id="ENOG502S8G5">
    <property type="taxonomic scope" value="Eukaryota"/>
</dbReference>
<keyword evidence="3" id="KW-0158">Chromosome</keyword>
<dbReference type="RefSeq" id="XP_007783039.1">
    <property type="nucleotide sequence ID" value="XM_007784849.1"/>
</dbReference>
<keyword evidence="4" id="KW-0539">Nucleus</keyword>
<protein>
    <recommendedName>
        <fullName evidence="6">CENP-T/Histone H4 histone fold domain-containing protein</fullName>
    </recommendedName>
</protein>
<comment type="subcellular location">
    <subcellularLocation>
        <location evidence="2">Chromosome</location>
    </subcellularLocation>
    <subcellularLocation>
        <location evidence="1">Nucleus</location>
    </subcellularLocation>
</comment>
<dbReference type="InterPro" id="IPR035425">
    <property type="entry name" value="CENP-T/H4_C"/>
</dbReference>
<dbReference type="PANTHER" id="PTHR22980">
    <property type="entry name" value="CORTISTATIN"/>
    <property type="match status" value="1"/>
</dbReference>